<keyword evidence="3" id="KW-1185">Reference proteome</keyword>
<feature type="signal peptide" evidence="1">
    <location>
        <begin position="1"/>
        <end position="16"/>
    </location>
</feature>
<dbReference type="AlphaFoldDB" id="A0A8S4D7J9"/>
<sequence>MKLLCIMFYAMSLAFAESSDDFYTRYWPRQVMERLIPPPKKFCCPTNENFMDTYRKGCEIDRCFARINETCTDYLNDISLEYIPPGQPLDRRCHNGAKCENGKCRLDRINDDDYMRFVRRIQYNM</sequence>
<name>A0A8S4D7J9_PLUXY</name>
<keyword evidence="1" id="KW-0732">Signal</keyword>
<comment type="caution">
    <text evidence="2">The sequence shown here is derived from an EMBL/GenBank/DDBJ whole genome shotgun (WGS) entry which is preliminary data.</text>
</comment>
<protein>
    <submittedName>
        <fullName evidence="2">(diamondback moth) hypothetical protein</fullName>
    </submittedName>
</protein>
<evidence type="ECO:0000256" key="1">
    <source>
        <dbReference type="SAM" id="SignalP"/>
    </source>
</evidence>
<dbReference type="Proteomes" id="UP000653454">
    <property type="component" value="Unassembled WGS sequence"/>
</dbReference>
<evidence type="ECO:0000313" key="3">
    <source>
        <dbReference type="Proteomes" id="UP000653454"/>
    </source>
</evidence>
<evidence type="ECO:0000313" key="2">
    <source>
        <dbReference type="EMBL" id="CAG9091545.1"/>
    </source>
</evidence>
<accession>A0A8S4D7J9</accession>
<organism evidence="2 3">
    <name type="scientific">Plutella xylostella</name>
    <name type="common">Diamondback moth</name>
    <name type="synonym">Plutella maculipennis</name>
    <dbReference type="NCBI Taxonomy" id="51655"/>
    <lineage>
        <taxon>Eukaryota</taxon>
        <taxon>Metazoa</taxon>
        <taxon>Ecdysozoa</taxon>
        <taxon>Arthropoda</taxon>
        <taxon>Hexapoda</taxon>
        <taxon>Insecta</taxon>
        <taxon>Pterygota</taxon>
        <taxon>Neoptera</taxon>
        <taxon>Endopterygota</taxon>
        <taxon>Lepidoptera</taxon>
        <taxon>Glossata</taxon>
        <taxon>Ditrysia</taxon>
        <taxon>Yponomeutoidea</taxon>
        <taxon>Plutellidae</taxon>
        <taxon>Plutella</taxon>
    </lineage>
</organism>
<reference evidence="2" key="1">
    <citation type="submission" date="2020-11" db="EMBL/GenBank/DDBJ databases">
        <authorList>
            <person name="Whiteford S."/>
        </authorList>
    </citation>
    <scope>NUCLEOTIDE SEQUENCE</scope>
</reference>
<proteinExistence type="predicted"/>
<dbReference type="EMBL" id="CAJHNJ030000002">
    <property type="protein sequence ID" value="CAG9091545.1"/>
    <property type="molecule type" value="Genomic_DNA"/>
</dbReference>
<feature type="chain" id="PRO_5035942706" evidence="1">
    <location>
        <begin position="17"/>
        <end position="125"/>
    </location>
</feature>
<gene>
    <name evidence="2" type="ORF">PLXY2_LOCUS792</name>
</gene>